<evidence type="ECO:0000313" key="5">
    <source>
        <dbReference type="Proteomes" id="UP000245449"/>
    </source>
</evidence>
<dbReference type="GO" id="GO:0051082">
    <property type="term" value="F:unfolded protein binding"/>
    <property type="evidence" value="ECO:0007669"/>
    <property type="project" value="InterPro"/>
</dbReference>
<evidence type="ECO:0000256" key="1">
    <source>
        <dbReference type="ARBA" id="ARBA00009091"/>
    </source>
</evidence>
<dbReference type="InterPro" id="IPR005632">
    <property type="entry name" value="Chaperone_Skp"/>
</dbReference>
<keyword evidence="2 3" id="KW-0732">Signal</keyword>
<feature type="signal peptide" evidence="3">
    <location>
        <begin position="1"/>
        <end position="22"/>
    </location>
</feature>
<dbReference type="AlphaFoldDB" id="A0A2U1JQ17"/>
<dbReference type="PANTHER" id="PTHR35089:SF1">
    <property type="entry name" value="CHAPERONE PROTEIN SKP"/>
    <property type="match status" value="1"/>
</dbReference>
<dbReference type="OrthoDB" id="1145062at2"/>
<name>A0A2U1JQ17_9FLAO</name>
<dbReference type="PROSITE" id="PS51257">
    <property type="entry name" value="PROKAR_LIPOPROTEIN"/>
    <property type="match status" value="1"/>
</dbReference>
<reference evidence="4 5" key="1">
    <citation type="submission" date="2018-04" db="EMBL/GenBank/DDBJ databases">
        <title>Flavobacterium sp. nov., isolated from glacier ice.</title>
        <authorList>
            <person name="Liu Q."/>
            <person name="Xin Y.-H."/>
        </authorList>
    </citation>
    <scope>NUCLEOTIDE SEQUENCE [LARGE SCALE GENOMIC DNA]</scope>
    <source>
        <strain evidence="4 5">RB1R5</strain>
    </source>
</reference>
<organism evidence="4 5">
    <name type="scientific">Flavobacterium psychrotolerans</name>
    <dbReference type="NCBI Taxonomy" id="2169410"/>
    <lineage>
        <taxon>Bacteria</taxon>
        <taxon>Pseudomonadati</taxon>
        <taxon>Bacteroidota</taxon>
        <taxon>Flavobacteriia</taxon>
        <taxon>Flavobacteriales</taxon>
        <taxon>Flavobacteriaceae</taxon>
        <taxon>Flavobacterium</taxon>
    </lineage>
</organism>
<dbReference type="PANTHER" id="PTHR35089">
    <property type="entry name" value="CHAPERONE PROTEIN SKP"/>
    <property type="match status" value="1"/>
</dbReference>
<dbReference type="RefSeq" id="WP_116723828.1">
    <property type="nucleotide sequence ID" value="NZ_QCZI01000002.1"/>
</dbReference>
<comment type="caution">
    <text evidence="4">The sequence shown here is derived from an EMBL/GenBank/DDBJ whole genome shotgun (WGS) entry which is preliminary data.</text>
</comment>
<evidence type="ECO:0000256" key="2">
    <source>
        <dbReference type="ARBA" id="ARBA00022729"/>
    </source>
</evidence>
<evidence type="ECO:0000256" key="3">
    <source>
        <dbReference type="SAM" id="SignalP"/>
    </source>
</evidence>
<comment type="similarity">
    <text evidence="1">Belongs to the Skp family.</text>
</comment>
<dbReference type="Gene3D" id="3.30.910.20">
    <property type="entry name" value="Skp domain"/>
    <property type="match status" value="1"/>
</dbReference>
<evidence type="ECO:0000313" key="4">
    <source>
        <dbReference type="EMBL" id="PWA06928.1"/>
    </source>
</evidence>
<dbReference type="InterPro" id="IPR024930">
    <property type="entry name" value="Skp_dom_sf"/>
</dbReference>
<sequence>MKKSLIIIALAFSIISCNNKSAEVKEIKTAYVDTSKLLQEYTEAKDIDAKYKAKSEEMGKELEGEVARFKSDAANFQKNAQANGQAWAQQNGAALQKREQQLSYAQQAMIQQLQQESGVEMDTLVKNVKKFIKGYGKEKGYAYIYGTGEAASILYAEDKYDITNEIVKLLNEKYKSAPTTDVKADTKAELEAIEKKK</sequence>
<dbReference type="SUPFAM" id="SSF111384">
    <property type="entry name" value="OmpH-like"/>
    <property type="match status" value="1"/>
</dbReference>
<feature type="chain" id="PRO_5015432886" description="OmpH family outer membrane protein" evidence="3">
    <location>
        <begin position="23"/>
        <end position="197"/>
    </location>
</feature>
<evidence type="ECO:0008006" key="6">
    <source>
        <dbReference type="Google" id="ProtNLM"/>
    </source>
</evidence>
<keyword evidence="5" id="KW-1185">Reference proteome</keyword>
<accession>A0A2U1JQ17</accession>
<dbReference type="EMBL" id="QCZI01000002">
    <property type="protein sequence ID" value="PWA06928.1"/>
    <property type="molecule type" value="Genomic_DNA"/>
</dbReference>
<dbReference type="GO" id="GO:0005829">
    <property type="term" value="C:cytosol"/>
    <property type="evidence" value="ECO:0007669"/>
    <property type="project" value="TreeGrafter"/>
</dbReference>
<dbReference type="SMART" id="SM00935">
    <property type="entry name" value="OmpH"/>
    <property type="match status" value="1"/>
</dbReference>
<dbReference type="GO" id="GO:0050821">
    <property type="term" value="P:protein stabilization"/>
    <property type="evidence" value="ECO:0007669"/>
    <property type="project" value="TreeGrafter"/>
</dbReference>
<dbReference type="Proteomes" id="UP000245449">
    <property type="component" value="Unassembled WGS sequence"/>
</dbReference>
<dbReference type="Pfam" id="PF03938">
    <property type="entry name" value="OmpH"/>
    <property type="match status" value="1"/>
</dbReference>
<protein>
    <recommendedName>
        <fullName evidence="6">OmpH family outer membrane protein</fullName>
    </recommendedName>
</protein>
<gene>
    <name evidence="4" type="ORF">DB895_02810</name>
</gene>
<proteinExistence type="inferred from homology"/>